<feature type="coiled-coil region" evidence="1">
    <location>
        <begin position="9"/>
        <end position="36"/>
    </location>
</feature>
<comment type="caution">
    <text evidence="3">The sequence shown here is derived from an EMBL/GenBank/DDBJ whole genome shotgun (WGS) entry which is preliminary data.</text>
</comment>
<dbReference type="Proteomes" id="UP000460272">
    <property type="component" value="Unassembled WGS sequence"/>
</dbReference>
<sequence length="93" mass="9567">MICRSLELAADLLDDLRRADEQLHRARRRLAEAVQGTGTSLTQMFGVGPFIAATTSPGSPAGTTSPPITALRRSRCPRAGGKSAGCPCAGTGG</sequence>
<organism evidence="3 4">
    <name type="scientific">Trebonia kvetii</name>
    <dbReference type="NCBI Taxonomy" id="2480626"/>
    <lineage>
        <taxon>Bacteria</taxon>
        <taxon>Bacillati</taxon>
        <taxon>Actinomycetota</taxon>
        <taxon>Actinomycetes</taxon>
        <taxon>Streptosporangiales</taxon>
        <taxon>Treboniaceae</taxon>
        <taxon>Trebonia</taxon>
    </lineage>
</organism>
<dbReference type="EMBL" id="RPFW01000017">
    <property type="protein sequence ID" value="TVY98959.1"/>
    <property type="molecule type" value="Genomic_DNA"/>
</dbReference>
<evidence type="ECO:0000313" key="4">
    <source>
        <dbReference type="Proteomes" id="UP000460272"/>
    </source>
</evidence>
<gene>
    <name evidence="3" type="ORF">EAS64_42650</name>
</gene>
<accession>A0A6P2BMU3</accession>
<name>A0A6P2BMU3_9ACTN</name>
<evidence type="ECO:0000313" key="3">
    <source>
        <dbReference type="EMBL" id="TVY98959.1"/>
    </source>
</evidence>
<evidence type="ECO:0000256" key="2">
    <source>
        <dbReference type="SAM" id="MobiDB-lite"/>
    </source>
</evidence>
<dbReference type="AlphaFoldDB" id="A0A6P2BMU3"/>
<keyword evidence="1" id="KW-0175">Coiled coil</keyword>
<reference evidence="3 4" key="1">
    <citation type="submission" date="2018-11" db="EMBL/GenBank/DDBJ databases">
        <title>Trebonia kvetii gen.nov., sp.nov., a novel acidophilic actinobacterium, and proposal of the new actinobacterial family Treboniaceae fam. nov.</title>
        <authorList>
            <person name="Rapoport D."/>
            <person name="Sagova-Mareckova M."/>
            <person name="Sedlacek I."/>
            <person name="Provaznik J."/>
            <person name="Kralova S."/>
            <person name="Pavlinic D."/>
            <person name="Benes V."/>
            <person name="Kopecky J."/>
        </authorList>
    </citation>
    <scope>NUCLEOTIDE SEQUENCE [LARGE SCALE GENOMIC DNA]</scope>
    <source>
        <strain evidence="3 4">15Tr583</strain>
    </source>
</reference>
<evidence type="ECO:0000256" key="1">
    <source>
        <dbReference type="SAM" id="Coils"/>
    </source>
</evidence>
<feature type="region of interest" description="Disordered" evidence="2">
    <location>
        <begin position="53"/>
        <end position="93"/>
    </location>
</feature>
<protein>
    <recommendedName>
        <fullName evidence="5">Transposase IS116/IS110/IS902 family protein</fullName>
    </recommendedName>
</protein>
<feature type="compositionally biased region" description="Low complexity" evidence="2">
    <location>
        <begin position="53"/>
        <end position="67"/>
    </location>
</feature>
<proteinExistence type="predicted"/>
<evidence type="ECO:0008006" key="5">
    <source>
        <dbReference type="Google" id="ProtNLM"/>
    </source>
</evidence>
<keyword evidence="4" id="KW-1185">Reference proteome</keyword>